<dbReference type="InterPro" id="IPR035906">
    <property type="entry name" value="MetI-like_sf"/>
</dbReference>
<keyword evidence="6 7" id="KW-0472">Membrane</keyword>
<comment type="similarity">
    <text evidence="7">Belongs to the binding-protein-dependent transport system permease family.</text>
</comment>
<dbReference type="SUPFAM" id="SSF161098">
    <property type="entry name" value="MetI-like"/>
    <property type="match status" value="1"/>
</dbReference>
<evidence type="ECO:0000256" key="1">
    <source>
        <dbReference type="ARBA" id="ARBA00004651"/>
    </source>
</evidence>
<evidence type="ECO:0000256" key="5">
    <source>
        <dbReference type="ARBA" id="ARBA00022989"/>
    </source>
</evidence>
<dbReference type="InterPro" id="IPR000515">
    <property type="entry name" value="MetI-like"/>
</dbReference>
<sequence length="325" mass="35930">MSSYLFSRLAQTIVTLFVMSVLVFVGLYMVGNPVDVLLSSSATPQERMEVIRAFGLDRPVWEQYFTFLTKALQGDLGNSFIFNQPALDLIFQRMPATLELAFVALVMALIIGIPLGVRAGLKPKSRISRLIMTFSILGFSLPTFWIGLIMIMIFSVFLGWLPASGRGDTVNLLGVPVSFLTLDGLSHLLLPAFNLALFKISLVIRLTRAGVMEVMQLDYVRFARAKGINEKRILRVHVLKNTLIPLITVIGLELGSLIAFAVVTETIFAWPGMGKLIIDAIGVLDRPVILAYLLITVVMFSVINLVVDILYSIVDPRVRLEGGSR</sequence>
<organism evidence="9 10">
    <name type="scientific">Aquamicrobium zhengzhouense</name>
    <dbReference type="NCBI Taxonomy" id="2781738"/>
    <lineage>
        <taxon>Bacteria</taxon>
        <taxon>Pseudomonadati</taxon>
        <taxon>Pseudomonadota</taxon>
        <taxon>Alphaproteobacteria</taxon>
        <taxon>Hyphomicrobiales</taxon>
        <taxon>Phyllobacteriaceae</taxon>
        <taxon>Aquamicrobium</taxon>
    </lineage>
</organism>
<keyword evidence="10" id="KW-1185">Reference proteome</keyword>
<evidence type="ECO:0000259" key="8">
    <source>
        <dbReference type="PROSITE" id="PS50928"/>
    </source>
</evidence>
<feature type="domain" description="ABC transmembrane type-1" evidence="8">
    <location>
        <begin position="94"/>
        <end position="311"/>
    </location>
</feature>
<feature type="transmembrane region" description="Helical" evidence="7">
    <location>
        <begin position="289"/>
        <end position="311"/>
    </location>
</feature>
<feature type="transmembrane region" description="Helical" evidence="7">
    <location>
        <begin position="242"/>
        <end position="269"/>
    </location>
</feature>
<dbReference type="EMBL" id="JADGMQ010000009">
    <property type="protein sequence ID" value="MBI1621622.1"/>
    <property type="molecule type" value="Genomic_DNA"/>
</dbReference>
<keyword evidence="4 7" id="KW-0812">Transmembrane</keyword>
<comment type="subcellular location">
    <subcellularLocation>
        <location evidence="1 7">Cell membrane</location>
        <topology evidence="1 7">Multi-pass membrane protein</topology>
    </subcellularLocation>
</comment>
<reference evidence="9 10" key="1">
    <citation type="submission" date="2020-10" db="EMBL/GenBank/DDBJ databases">
        <title>Aquamicrobium zhengzhouensis sp. nov., a exopolysaccharide producing bacterium isolated from farmland soil.</title>
        <authorList>
            <person name="Wang X."/>
        </authorList>
    </citation>
    <scope>NUCLEOTIDE SEQUENCE [LARGE SCALE GENOMIC DNA]</scope>
    <source>
        <strain evidence="10">cd-1</strain>
    </source>
</reference>
<dbReference type="Gene3D" id="1.10.3720.10">
    <property type="entry name" value="MetI-like"/>
    <property type="match status" value="1"/>
</dbReference>
<evidence type="ECO:0000256" key="7">
    <source>
        <dbReference type="RuleBase" id="RU363032"/>
    </source>
</evidence>
<dbReference type="CDD" id="cd06261">
    <property type="entry name" value="TM_PBP2"/>
    <property type="match status" value="1"/>
</dbReference>
<dbReference type="PROSITE" id="PS50928">
    <property type="entry name" value="ABC_TM1"/>
    <property type="match status" value="1"/>
</dbReference>
<evidence type="ECO:0000313" key="9">
    <source>
        <dbReference type="EMBL" id="MBI1621622.1"/>
    </source>
</evidence>
<dbReference type="PANTHER" id="PTHR43163">
    <property type="entry name" value="DIPEPTIDE TRANSPORT SYSTEM PERMEASE PROTEIN DPPB-RELATED"/>
    <property type="match status" value="1"/>
</dbReference>
<keyword evidence="3" id="KW-1003">Cell membrane</keyword>
<evidence type="ECO:0000256" key="4">
    <source>
        <dbReference type="ARBA" id="ARBA00022692"/>
    </source>
</evidence>
<name>A0ABS0SEC4_9HYPH</name>
<accession>A0ABS0SEC4</accession>
<keyword evidence="2 7" id="KW-0813">Transport</keyword>
<proteinExistence type="inferred from homology"/>
<dbReference type="Pfam" id="PF19300">
    <property type="entry name" value="BPD_transp_1_N"/>
    <property type="match status" value="1"/>
</dbReference>
<feature type="transmembrane region" description="Helical" evidence="7">
    <location>
        <begin position="173"/>
        <end position="198"/>
    </location>
</feature>
<feature type="transmembrane region" description="Helical" evidence="7">
    <location>
        <begin position="133"/>
        <end position="161"/>
    </location>
</feature>
<evidence type="ECO:0000256" key="3">
    <source>
        <dbReference type="ARBA" id="ARBA00022475"/>
    </source>
</evidence>
<dbReference type="RefSeq" id="WP_198477039.1">
    <property type="nucleotide sequence ID" value="NZ_JADGMQ010000009.1"/>
</dbReference>
<dbReference type="Proteomes" id="UP000601789">
    <property type="component" value="Unassembled WGS sequence"/>
</dbReference>
<evidence type="ECO:0000256" key="2">
    <source>
        <dbReference type="ARBA" id="ARBA00022448"/>
    </source>
</evidence>
<evidence type="ECO:0000313" key="10">
    <source>
        <dbReference type="Proteomes" id="UP000601789"/>
    </source>
</evidence>
<feature type="transmembrane region" description="Helical" evidence="7">
    <location>
        <begin position="12"/>
        <end position="31"/>
    </location>
</feature>
<protein>
    <submittedName>
        <fullName evidence="9">ABC transporter permease</fullName>
    </submittedName>
</protein>
<keyword evidence="5 7" id="KW-1133">Transmembrane helix</keyword>
<dbReference type="Pfam" id="PF00528">
    <property type="entry name" value="BPD_transp_1"/>
    <property type="match status" value="1"/>
</dbReference>
<evidence type="ECO:0000256" key="6">
    <source>
        <dbReference type="ARBA" id="ARBA00023136"/>
    </source>
</evidence>
<feature type="transmembrane region" description="Helical" evidence="7">
    <location>
        <begin position="100"/>
        <end position="121"/>
    </location>
</feature>
<comment type="caution">
    <text evidence="9">The sequence shown here is derived from an EMBL/GenBank/DDBJ whole genome shotgun (WGS) entry which is preliminary data.</text>
</comment>
<dbReference type="InterPro" id="IPR045621">
    <property type="entry name" value="BPD_transp_1_N"/>
</dbReference>
<gene>
    <name evidence="9" type="ORF">IOD40_13245</name>
</gene>
<dbReference type="PANTHER" id="PTHR43163:SF2">
    <property type="entry name" value="ABC TRANSPORTER PERMEASE PROTEIN"/>
    <property type="match status" value="1"/>
</dbReference>